<organism evidence="1 2">
    <name type="scientific">Nitratireductor aquibiodomus RA22</name>
    <dbReference type="NCBI Taxonomy" id="1189611"/>
    <lineage>
        <taxon>Bacteria</taxon>
        <taxon>Pseudomonadati</taxon>
        <taxon>Pseudomonadota</taxon>
        <taxon>Alphaproteobacteria</taxon>
        <taxon>Hyphomicrobiales</taxon>
        <taxon>Phyllobacteriaceae</taxon>
        <taxon>Nitratireductor</taxon>
    </lineage>
</organism>
<protein>
    <submittedName>
        <fullName evidence="1">Transposase IS116/IS110/IS902 family protein</fullName>
    </submittedName>
</protein>
<gene>
    <name evidence="1" type="ORF">A33O_05190</name>
</gene>
<evidence type="ECO:0000313" key="2">
    <source>
        <dbReference type="Proteomes" id="UP000004622"/>
    </source>
</evidence>
<reference evidence="1 2" key="1">
    <citation type="journal article" date="2012" name="J. Bacteriol.">
        <title>Genome Sequence of Nitratireductor aquibiodomus Strain RA22.</title>
        <authorList>
            <person name="Singh A."/>
            <person name="Jangir P.K."/>
            <person name="Kumari C."/>
            <person name="Sharma R."/>
        </authorList>
    </citation>
    <scope>NUCLEOTIDE SEQUENCE [LARGE SCALE GENOMIC DNA]</scope>
    <source>
        <strain evidence="1 2">RA22</strain>
    </source>
</reference>
<sequence>MPLRAASYDAIFAAAAHSKEDTMSDVHILAIDLAKRSFQVCGTDRGGACVDAPYIARFFFRLLLQRVASIGRVSGL</sequence>
<dbReference type="EMBL" id="AJXZ01000011">
    <property type="protein sequence ID" value="EIM76543.1"/>
    <property type="molecule type" value="Genomic_DNA"/>
</dbReference>
<dbReference type="Proteomes" id="UP000004622">
    <property type="component" value="Unassembled WGS sequence"/>
</dbReference>
<dbReference type="AlphaFoldDB" id="I5C3Z1"/>
<evidence type="ECO:0000313" key="1">
    <source>
        <dbReference type="EMBL" id="EIM76543.1"/>
    </source>
</evidence>
<name>I5C3Z1_9HYPH</name>
<accession>I5C3Z1</accession>
<proteinExistence type="predicted"/>
<comment type="caution">
    <text evidence="1">The sequence shown here is derived from an EMBL/GenBank/DDBJ whole genome shotgun (WGS) entry which is preliminary data.</text>
</comment>